<gene>
    <name evidence="1" type="ORF">H7I73_16950</name>
</gene>
<evidence type="ECO:0000313" key="2">
    <source>
        <dbReference type="Proteomes" id="UP000548504"/>
    </source>
</evidence>
<comment type="caution">
    <text evidence="1">The sequence shown here is derived from an EMBL/GenBank/DDBJ whole genome shotgun (WGS) entry which is preliminary data.</text>
</comment>
<dbReference type="Proteomes" id="UP000548504">
    <property type="component" value="Unassembled WGS sequence"/>
</dbReference>
<organism evidence="1 2">
    <name type="scientific">Citrobacter cronae</name>
    <dbReference type="NCBI Taxonomy" id="1748967"/>
    <lineage>
        <taxon>Bacteria</taxon>
        <taxon>Pseudomonadati</taxon>
        <taxon>Pseudomonadota</taxon>
        <taxon>Gammaproteobacteria</taxon>
        <taxon>Enterobacterales</taxon>
        <taxon>Enterobacteriaceae</taxon>
        <taxon>Citrobacter</taxon>
        <taxon>Citrobacter freundii complex</taxon>
    </lineage>
</organism>
<accession>A0A7X1BT29</accession>
<reference evidence="1 2" key="1">
    <citation type="submission" date="2020-08" db="EMBL/GenBank/DDBJ databases">
        <title>Emergence and comparative genomics analysis of Citrobacter in Fennec fox imported from North Africa to China.</title>
        <authorList>
            <person name="Zheng B."/>
        </authorList>
    </citation>
    <scope>NUCLEOTIDE SEQUENCE [LARGE SCALE GENOMIC DNA]</scope>
    <source>
        <strain evidence="1 2">FF141</strain>
    </source>
</reference>
<dbReference type="RefSeq" id="WP_159121661.1">
    <property type="nucleotide sequence ID" value="NZ_JACLAG010000004.1"/>
</dbReference>
<name>A0A7X1BT29_9ENTR</name>
<dbReference type="AlphaFoldDB" id="A0A7X1BT29"/>
<proteinExistence type="predicted"/>
<dbReference type="EMBL" id="JACLAG010000004">
    <property type="protein sequence ID" value="MBC2621328.1"/>
    <property type="molecule type" value="Genomic_DNA"/>
</dbReference>
<sequence length="57" mass="6634">MLNDDMVSVERSQTTRWGMESIGLRQAVANQSLDSAPRVWRVIVILGERLKRHYYAE</sequence>
<evidence type="ECO:0000313" key="1">
    <source>
        <dbReference type="EMBL" id="MBC2621328.1"/>
    </source>
</evidence>
<protein>
    <submittedName>
        <fullName evidence="1">Uncharacterized protein</fullName>
    </submittedName>
</protein>